<feature type="transmembrane region" description="Helical" evidence="5">
    <location>
        <begin position="111"/>
        <end position="133"/>
    </location>
</feature>
<dbReference type="KEGG" id="ptan:CRYO30217_00557"/>
<accession>A0A916JL11</accession>
<dbReference type="InterPro" id="IPR001902">
    <property type="entry name" value="SLC26A/SulP_fam"/>
</dbReference>
<feature type="transmembrane region" description="Helical" evidence="5">
    <location>
        <begin position="38"/>
        <end position="56"/>
    </location>
</feature>
<evidence type="ECO:0000256" key="4">
    <source>
        <dbReference type="ARBA" id="ARBA00023136"/>
    </source>
</evidence>
<dbReference type="Pfam" id="PF00916">
    <property type="entry name" value="Sulfate_transp"/>
    <property type="match status" value="1"/>
</dbReference>
<evidence type="ECO:0000313" key="8">
    <source>
        <dbReference type="Proteomes" id="UP000683507"/>
    </source>
</evidence>
<dbReference type="GO" id="GO:0055085">
    <property type="term" value="P:transmembrane transport"/>
    <property type="evidence" value="ECO:0007669"/>
    <property type="project" value="InterPro"/>
</dbReference>
<keyword evidence="4 5" id="KW-0472">Membrane</keyword>
<feature type="transmembrane region" description="Helical" evidence="5">
    <location>
        <begin position="418"/>
        <end position="450"/>
    </location>
</feature>
<feature type="transmembrane region" description="Helical" evidence="5">
    <location>
        <begin position="194"/>
        <end position="213"/>
    </location>
</feature>
<feature type="transmembrane region" description="Helical" evidence="5">
    <location>
        <begin position="225"/>
        <end position="244"/>
    </location>
</feature>
<comment type="subcellular location">
    <subcellularLocation>
        <location evidence="1">Membrane</location>
        <topology evidence="1">Multi-pass membrane protein</topology>
    </subcellularLocation>
</comment>
<feature type="transmembrane region" description="Helical" evidence="5">
    <location>
        <begin position="140"/>
        <end position="160"/>
    </location>
</feature>
<feature type="domain" description="SLC26A/SulP transporter" evidence="6">
    <location>
        <begin position="10"/>
        <end position="412"/>
    </location>
</feature>
<evidence type="ECO:0000313" key="7">
    <source>
        <dbReference type="EMBL" id="CAG5078053.1"/>
    </source>
</evidence>
<dbReference type="AlphaFoldDB" id="A0A916JL11"/>
<evidence type="ECO:0000256" key="5">
    <source>
        <dbReference type="SAM" id="Phobius"/>
    </source>
</evidence>
<feature type="transmembrane region" description="Helical" evidence="5">
    <location>
        <begin position="12"/>
        <end position="32"/>
    </location>
</feature>
<proteinExistence type="predicted"/>
<keyword evidence="8" id="KW-1185">Reference proteome</keyword>
<feature type="transmembrane region" description="Helical" evidence="5">
    <location>
        <begin position="285"/>
        <end position="306"/>
    </location>
</feature>
<evidence type="ECO:0000256" key="1">
    <source>
        <dbReference type="ARBA" id="ARBA00004141"/>
    </source>
</evidence>
<dbReference type="Proteomes" id="UP000683507">
    <property type="component" value="Chromosome"/>
</dbReference>
<dbReference type="GO" id="GO:0016020">
    <property type="term" value="C:membrane"/>
    <property type="evidence" value="ECO:0007669"/>
    <property type="project" value="UniProtKB-SubCell"/>
</dbReference>
<dbReference type="EMBL" id="OU015584">
    <property type="protein sequence ID" value="CAG5078053.1"/>
    <property type="molecule type" value="Genomic_DNA"/>
</dbReference>
<reference evidence="7" key="1">
    <citation type="submission" date="2021-04" db="EMBL/GenBank/DDBJ databases">
        <authorList>
            <person name="Rodrigo-Torres L."/>
            <person name="Arahal R. D."/>
            <person name="Lucena T."/>
        </authorList>
    </citation>
    <scope>NUCLEOTIDE SEQUENCE</scope>
    <source>
        <strain evidence="7">AS29M-1</strain>
    </source>
</reference>
<name>A0A916JL11_9FLAO</name>
<organism evidence="7 8">
    <name type="scientific">Parvicella tangerina</name>
    <dbReference type="NCBI Taxonomy" id="2829795"/>
    <lineage>
        <taxon>Bacteria</taxon>
        <taxon>Pseudomonadati</taxon>
        <taxon>Bacteroidota</taxon>
        <taxon>Flavobacteriia</taxon>
        <taxon>Flavobacteriales</taxon>
        <taxon>Parvicellaceae</taxon>
        <taxon>Parvicella</taxon>
    </lineage>
</organism>
<dbReference type="PANTHER" id="PTHR11814">
    <property type="entry name" value="SULFATE TRANSPORTER"/>
    <property type="match status" value="1"/>
</dbReference>
<evidence type="ECO:0000256" key="2">
    <source>
        <dbReference type="ARBA" id="ARBA00022692"/>
    </source>
</evidence>
<dbReference type="InterPro" id="IPR011547">
    <property type="entry name" value="SLC26A/SulP_dom"/>
</dbReference>
<dbReference type="RefSeq" id="WP_258540789.1">
    <property type="nucleotide sequence ID" value="NZ_OU015584.1"/>
</dbReference>
<protein>
    <recommendedName>
        <fullName evidence="6">SLC26A/SulP transporter domain-containing protein</fullName>
    </recommendedName>
</protein>
<sequence>MSNQKSSFSFGSDFPASIVVFFVALPLCLGIAHGSEAPLMSGLIAGIIGGTVVGIISGSRFGVSGPAAGLMTIVAGAIATLDQTLQPFGGILYSSISGPTETASKLVNPEAAFSAFLAVVVIAGVFQILLGVFKLGFIAYYFPNSVINGMLAGIGVTIFLKQIPHAIGDDRVDEGDEGFSLAHVWQDFIDTFDAMNYGAVIIAAISLGILILFQQKFITKNQILKFVPGSMVAVILAIILNYAFKGNADLELGQNHLVNLGSMEGPSDFFADMRFPDFSAAFKSIHVWITGALIALIASLETLLCVEATDRMDPAKNVTPANRELIAQGTGNMISGLIGGLPITQVIVRSSANINAGAKSKWSAILHGVLLFLCVLFIPFVLKLIPLSALAAVLLIVGYKLAHPKKFKAMYKEGWSQFIPFVVTVVLVWKLGLLNGVLIGLGLAFLFILYNNFAHSFYFKSDEHQEGEPYVLHLSEHMTFLNKASLIKVFKEIPDGSEVIIDMTNTVDVDSDIWDTIDNFETNAFERNIKCIIKCNLPREKNESLAALMASKKQRMMDSKISLSNLMGKKADKDENK</sequence>
<gene>
    <name evidence="7" type="ORF">CRYO30217_00557</name>
</gene>
<keyword evidence="3 5" id="KW-1133">Transmembrane helix</keyword>
<feature type="transmembrane region" description="Helical" evidence="5">
    <location>
        <begin position="369"/>
        <end position="398"/>
    </location>
</feature>
<evidence type="ECO:0000256" key="3">
    <source>
        <dbReference type="ARBA" id="ARBA00022989"/>
    </source>
</evidence>
<keyword evidence="2 5" id="KW-0812">Transmembrane</keyword>
<evidence type="ECO:0000259" key="6">
    <source>
        <dbReference type="Pfam" id="PF00916"/>
    </source>
</evidence>